<feature type="domain" description="DUF5348" evidence="1">
    <location>
        <begin position="142"/>
        <end position="204"/>
    </location>
</feature>
<evidence type="ECO:0000313" key="4">
    <source>
        <dbReference type="Proteomes" id="UP001597282"/>
    </source>
</evidence>
<evidence type="ECO:0000259" key="2">
    <source>
        <dbReference type="Pfam" id="PF22751"/>
    </source>
</evidence>
<accession>A0ABW4CFC4</accession>
<comment type="caution">
    <text evidence="3">The sequence shown here is derived from an EMBL/GenBank/DDBJ whole genome shotgun (WGS) entry which is preliminary data.</text>
</comment>
<organism evidence="3 4">
    <name type="scientific">Kroppenstedtia sanguinis</name>
    <dbReference type="NCBI Taxonomy" id="1380684"/>
    <lineage>
        <taxon>Bacteria</taxon>
        <taxon>Bacillati</taxon>
        <taxon>Bacillota</taxon>
        <taxon>Bacilli</taxon>
        <taxon>Bacillales</taxon>
        <taxon>Thermoactinomycetaceae</taxon>
        <taxon>Kroppenstedtia</taxon>
    </lineage>
</organism>
<evidence type="ECO:0000259" key="1">
    <source>
        <dbReference type="Pfam" id="PF17295"/>
    </source>
</evidence>
<reference evidence="4" key="1">
    <citation type="journal article" date="2019" name="Int. J. Syst. Evol. Microbiol.">
        <title>The Global Catalogue of Microorganisms (GCM) 10K type strain sequencing project: providing services to taxonomists for standard genome sequencing and annotation.</title>
        <authorList>
            <consortium name="The Broad Institute Genomics Platform"/>
            <consortium name="The Broad Institute Genome Sequencing Center for Infectious Disease"/>
            <person name="Wu L."/>
            <person name="Ma J."/>
        </authorList>
    </citation>
    <scope>NUCLEOTIDE SEQUENCE [LARGE SCALE GENOMIC DNA]</scope>
    <source>
        <strain evidence="4">S1</strain>
    </source>
</reference>
<dbReference type="EMBL" id="JBHTNU010000025">
    <property type="protein sequence ID" value="MFD1428490.1"/>
    <property type="molecule type" value="Genomic_DNA"/>
</dbReference>
<dbReference type="RefSeq" id="WP_380167445.1">
    <property type="nucleotide sequence ID" value="NZ_JBHTNU010000025.1"/>
</dbReference>
<dbReference type="Pfam" id="PF17295">
    <property type="entry name" value="DUF5348"/>
    <property type="match status" value="1"/>
</dbReference>
<name>A0ABW4CFC4_9BACL</name>
<gene>
    <name evidence="3" type="ORF">ACFQ4Y_16440</name>
</gene>
<dbReference type="InterPro" id="IPR035255">
    <property type="entry name" value="DUF5348"/>
</dbReference>
<dbReference type="Gene3D" id="2.40.10.390">
    <property type="match status" value="1"/>
</dbReference>
<evidence type="ECO:0000313" key="3">
    <source>
        <dbReference type="EMBL" id="MFD1428490.1"/>
    </source>
</evidence>
<dbReference type="Proteomes" id="UP001597282">
    <property type="component" value="Unassembled WGS sequence"/>
</dbReference>
<keyword evidence="4" id="KW-1185">Reference proteome</keyword>
<feature type="domain" description="DUF488" evidence="2">
    <location>
        <begin position="58"/>
        <end position="124"/>
    </location>
</feature>
<dbReference type="Pfam" id="PF22751">
    <property type="entry name" value="DUF488-N3a"/>
    <property type="match status" value="1"/>
</dbReference>
<sequence length="208" mass="24411">MAPSDPASRRGPPDRGDPGRKVRALLYSSNFANLKKIRSPLFPVSIARGTPRWYKGRCYPDLMPEWEWLNATREEYDREFQKRLESLDPKRVIRELGENAVLLCWCKHNAGCHRRLVAEWLEETLTRWKYLQKPVVAEGFLRKNERGRYEIDDRFEFTSGQSIEVLISDPDFDETAWVKTRVEHNGQDYYLVGYDEIPMAGLMARERG</sequence>
<proteinExistence type="predicted"/>
<protein>
    <submittedName>
        <fullName evidence="3">DUF5348 domain-containing protein</fullName>
    </submittedName>
</protein>
<dbReference type="InterPro" id="IPR054495">
    <property type="entry name" value="DUF488-N3a"/>
</dbReference>